<feature type="region of interest" description="Disordered" evidence="1">
    <location>
        <begin position="223"/>
        <end position="246"/>
    </location>
</feature>
<name>A0A9N9NXN5_9GLOM</name>
<evidence type="ECO:0000313" key="2">
    <source>
        <dbReference type="EMBL" id="CAG8773438.1"/>
    </source>
</evidence>
<dbReference type="SUPFAM" id="SSF53098">
    <property type="entry name" value="Ribonuclease H-like"/>
    <property type="match status" value="1"/>
</dbReference>
<dbReference type="InterPro" id="IPR012337">
    <property type="entry name" value="RNaseH-like_sf"/>
</dbReference>
<feature type="compositionally biased region" description="Acidic residues" evidence="1">
    <location>
        <begin position="223"/>
        <end position="241"/>
    </location>
</feature>
<evidence type="ECO:0000313" key="3">
    <source>
        <dbReference type="Proteomes" id="UP000789405"/>
    </source>
</evidence>
<dbReference type="AlphaFoldDB" id="A0A9N9NXN5"/>
<protein>
    <submittedName>
        <fullName evidence="2">20838_t:CDS:1</fullName>
    </submittedName>
</protein>
<feature type="compositionally biased region" description="Basic and acidic residues" evidence="1">
    <location>
        <begin position="274"/>
        <end position="283"/>
    </location>
</feature>
<evidence type="ECO:0000256" key="1">
    <source>
        <dbReference type="SAM" id="MobiDB-lite"/>
    </source>
</evidence>
<keyword evidence="3" id="KW-1185">Reference proteome</keyword>
<accession>A0A9N9NXN5</accession>
<dbReference type="OrthoDB" id="2404565at2759"/>
<dbReference type="Proteomes" id="UP000789405">
    <property type="component" value="Unassembled WGS sequence"/>
</dbReference>
<feature type="non-terminal residue" evidence="2">
    <location>
        <position position="1"/>
    </location>
</feature>
<proteinExistence type="predicted"/>
<gene>
    <name evidence="2" type="ORF">DERYTH_LOCUS18918</name>
</gene>
<sequence>VLEQDPQVFNRASAVKNLINNHQFWIDVEQLQNILGPVKQAVKCVEFRTTLLVDVFVELVKMAISIQEISVLYNNQFRRDFLEHKIYKKYVLKRALEIWMQLGGGWTSCKLLRTQMNLTQKNEDHIKTLAIRIHSISPHNAAYERTFSILGWYLGKRRTRLSIDRLELMAQMHSFLVENAKSELNYVNQNLCHEDFLSIFNKIANSMENETDLFDSDSVSFPEELEEDMEENIEESSEETDNSVSENSLNLEIGNFISLSSRLESNESSSLNEEIEHGNRDFDLNDLISDDSD</sequence>
<feature type="region of interest" description="Disordered" evidence="1">
    <location>
        <begin position="267"/>
        <end position="293"/>
    </location>
</feature>
<comment type="caution">
    <text evidence="2">The sequence shown here is derived from an EMBL/GenBank/DDBJ whole genome shotgun (WGS) entry which is preliminary data.</text>
</comment>
<reference evidence="2" key="1">
    <citation type="submission" date="2021-06" db="EMBL/GenBank/DDBJ databases">
        <authorList>
            <person name="Kallberg Y."/>
            <person name="Tangrot J."/>
            <person name="Rosling A."/>
        </authorList>
    </citation>
    <scope>NUCLEOTIDE SEQUENCE</scope>
    <source>
        <strain evidence="2">MA453B</strain>
    </source>
</reference>
<dbReference type="EMBL" id="CAJVPY010019922">
    <property type="protein sequence ID" value="CAG8773438.1"/>
    <property type="molecule type" value="Genomic_DNA"/>
</dbReference>
<organism evidence="2 3">
    <name type="scientific">Dentiscutata erythropus</name>
    <dbReference type="NCBI Taxonomy" id="1348616"/>
    <lineage>
        <taxon>Eukaryota</taxon>
        <taxon>Fungi</taxon>
        <taxon>Fungi incertae sedis</taxon>
        <taxon>Mucoromycota</taxon>
        <taxon>Glomeromycotina</taxon>
        <taxon>Glomeromycetes</taxon>
        <taxon>Diversisporales</taxon>
        <taxon>Gigasporaceae</taxon>
        <taxon>Dentiscutata</taxon>
    </lineage>
</organism>